<dbReference type="GO" id="GO:0005634">
    <property type="term" value="C:nucleus"/>
    <property type="evidence" value="ECO:0007669"/>
    <property type="project" value="TreeGrafter"/>
</dbReference>
<organism evidence="5 6">
    <name type="scientific">Owenia fusiformis</name>
    <name type="common">Polychaete worm</name>
    <dbReference type="NCBI Taxonomy" id="6347"/>
    <lineage>
        <taxon>Eukaryota</taxon>
        <taxon>Metazoa</taxon>
        <taxon>Spiralia</taxon>
        <taxon>Lophotrochozoa</taxon>
        <taxon>Annelida</taxon>
        <taxon>Polychaeta</taxon>
        <taxon>Sedentaria</taxon>
        <taxon>Canalipalpata</taxon>
        <taxon>Sabellida</taxon>
        <taxon>Oweniida</taxon>
        <taxon>Oweniidae</taxon>
        <taxon>Owenia</taxon>
    </lineage>
</organism>
<keyword evidence="1" id="KW-0805">Transcription regulation</keyword>
<dbReference type="PANTHER" id="PTHR16088:SF3">
    <property type="entry name" value="GON-4-LIKE PROTEIN"/>
    <property type="match status" value="1"/>
</dbReference>
<feature type="compositionally biased region" description="Low complexity" evidence="4">
    <location>
        <begin position="778"/>
        <end position="787"/>
    </location>
</feature>
<feature type="region of interest" description="Disordered" evidence="4">
    <location>
        <begin position="219"/>
        <end position="435"/>
    </location>
</feature>
<feature type="compositionally biased region" description="Low complexity" evidence="4">
    <location>
        <begin position="586"/>
        <end position="599"/>
    </location>
</feature>
<feature type="region of interest" description="Disordered" evidence="4">
    <location>
        <begin position="45"/>
        <end position="164"/>
    </location>
</feature>
<feature type="compositionally biased region" description="Acidic residues" evidence="4">
    <location>
        <begin position="1061"/>
        <end position="1073"/>
    </location>
</feature>
<feature type="compositionally biased region" description="Polar residues" evidence="4">
    <location>
        <begin position="637"/>
        <end position="646"/>
    </location>
</feature>
<feature type="compositionally biased region" description="Basic residues" evidence="4">
    <location>
        <begin position="130"/>
        <end position="146"/>
    </location>
</feature>
<feature type="region of interest" description="Disordered" evidence="4">
    <location>
        <begin position="545"/>
        <end position="628"/>
    </location>
</feature>
<reference evidence="5" key="1">
    <citation type="submission" date="2022-03" db="EMBL/GenBank/DDBJ databases">
        <authorList>
            <person name="Martin C."/>
        </authorList>
    </citation>
    <scope>NUCLEOTIDE SEQUENCE</scope>
</reference>
<evidence type="ECO:0000256" key="4">
    <source>
        <dbReference type="SAM" id="MobiDB-lite"/>
    </source>
</evidence>
<dbReference type="PANTHER" id="PTHR16088">
    <property type="entry name" value="YY1 ASSOCIATED PROTEIN-RELATED"/>
    <property type="match status" value="1"/>
</dbReference>
<feature type="compositionally biased region" description="Polar residues" evidence="4">
    <location>
        <begin position="223"/>
        <end position="237"/>
    </location>
</feature>
<evidence type="ECO:0000313" key="6">
    <source>
        <dbReference type="Proteomes" id="UP000749559"/>
    </source>
</evidence>
<feature type="compositionally biased region" description="Acidic residues" evidence="4">
    <location>
        <begin position="548"/>
        <end position="572"/>
    </location>
</feature>
<evidence type="ECO:0000256" key="3">
    <source>
        <dbReference type="ARBA" id="ARBA00023242"/>
    </source>
</evidence>
<dbReference type="OrthoDB" id="6257037at2759"/>
<dbReference type="GO" id="GO:0006355">
    <property type="term" value="P:regulation of DNA-templated transcription"/>
    <property type="evidence" value="ECO:0007669"/>
    <property type="project" value="TreeGrafter"/>
</dbReference>
<dbReference type="Proteomes" id="UP000749559">
    <property type="component" value="Unassembled WGS sequence"/>
</dbReference>
<proteinExistence type="predicted"/>
<evidence type="ECO:0000313" key="5">
    <source>
        <dbReference type="EMBL" id="CAH1796413.1"/>
    </source>
</evidence>
<accession>A0A8S4PQG9</accession>
<protein>
    <submittedName>
        <fullName evidence="5">Uncharacterized protein</fullName>
    </submittedName>
</protein>
<feature type="compositionally biased region" description="Basic and acidic residues" evidence="4">
    <location>
        <begin position="342"/>
        <end position="352"/>
    </location>
</feature>
<comment type="caution">
    <text evidence="5">The sequence shown here is derived from an EMBL/GenBank/DDBJ whole genome shotgun (WGS) entry which is preliminary data.</text>
</comment>
<sequence>MLIGIVKVNIVTRNKFVNVLKGNMEKATGSKKTTSLKGNIRIKLKKKDTKRSTMGKTKTAKPVKTLKLVSKSPKAATSTDATVDEEGLNKNSALSKDEKTDASKPSKSKMDKTKSTKSDKDGKTLSSKINLKHKSIKERQKSKKIDKKLIVPKTAKSAEHSPTVNVSMINKSKIQSNEPQIQLCTTPVKSSLELSHSTPTSTIDPSKELDISAMKSIFASPNKYPSNKGTPMGSSRQLDFDGGIEVTPIKSVNNAVDEESNPESKVKSKSNREKSETKSMRDLEKEIFGDSDSDDSDDMFKISPKVQLSKIKATPSKSVITPVKSECTPAKSEDTPATSPCKQDDHPGHDEIQALQAELSSLNADSAGLNTSIHRTPVKHNKTSKRRKTPRKKTPLKSNSKKPRNITPIPLHEDSDDSADWEDVEGDDDDDDDTGLKIFEGDDVIDRKIEKHAQQSNLTALNVKTIIREVISNKSVVQMLKNTLKDAQNEEESSHDDEEPIQSNYELKMTRSKVKQVMGDEIPHPWLNSPKKKVTGVKKTAPFLDMTFSDEEEEDYNPEADDVEMDDSDVDSESVMSSQPGSDFGSPCPLTPTTPSSTLRTIAEESNTPKSTIMGPPQTPAFRSASKAHVERNLLSELSQTGSESQEPLARRTRSKLPLTDTPIDVIEQEFVAPDITEDMYDTYCDDVSWKTFLESLHSSQPTENLNDSTLDDDDEEYNFLAEVEEEAEDPEDLRDDKATKVSKKELQELMEELFEAYGSPDGLEEDSQPYEDNQTASTTSEPSSPEMNVFNNPEPVKLDVKLATTLLRKDFMMKRKEQVAPAPVQSARETIIMTVKEREQLDDQMRKHVQLLGQTYVLGIGTEDYKKHSLVCKGYVNELAKFSEGSKVEKSAYKAANLHHAVKLVNNECVPPGFTLRKSSRRLVFETPDLSLEQMKVFLDNGTFIYPDIVPTGNFLSCDVNAKMKTLFLEWEDNLIALGLSQLTEVPVRQQHELLSATWLPTKTEEQIRCRIKNMKTKKAKANAIKAKKYVGLTVDGSGPVIVEVPNNDVNEPDVQNEYTCDDDCMADSEDE</sequence>
<dbReference type="InterPro" id="IPR052435">
    <property type="entry name" value="YY1-Transcr_Regul"/>
</dbReference>
<feature type="compositionally biased region" description="Acidic residues" evidence="4">
    <location>
        <begin position="414"/>
        <end position="433"/>
    </location>
</feature>
<dbReference type="EMBL" id="CAIIXF020000010">
    <property type="protein sequence ID" value="CAH1796413.1"/>
    <property type="molecule type" value="Genomic_DNA"/>
</dbReference>
<keyword evidence="6" id="KW-1185">Reference proteome</keyword>
<gene>
    <name evidence="5" type="ORF">OFUS_LOCUS20826</name>
</gene>
<evidence type="ECO:0000256" key="1">
    <source>
        <dbReference type="ARBA" id="ARBA00023015"/>
    </source>
</evidence>
<feature type="region of interest" description="Disordered" evidence="4">
    <location>
        <begin position="637"/>
        <end position="656"/>
    </location>
</feature>
<feature type="compositionally biased region" description="Basic and acidic residues" evidence="4">
    <location>
        <begin position="95"/>
        <end position="123"/>
    </location>
</feature>
<name>A0A8S4PQG9_OWEFU</name>
<keyword evidence="3" id="KW-0539">Nucleus</keyword>
<evidence type="ECO:0000256" key="2">
    <source>
        <dbReference type="ARBA" id="ARBA00023163"/>
    </source>
</evidence>
<feature type="compositionally biased region" description="Basic residues" evidence="4">
    <location>
        <begin position="376"/>
        <end position="404"/>
    </location>
</feature>
<keyword evidence="2" id="KW-0804">Transcription</keyword>
<feature type="region of interest" description="Disordered" evidence="4">
    <location>
        <begin position="760"/>
        <end position="794"/>
    </location>
</feature>
<feature type="compositionally biased region" description="Basic and acidic residues" evidence="4">
    <location>
        <begin position="262"/>
        <end position="288"/>
    </location>
</feature>
<dbReference type="GO" id="GO:0003712">
    <property type="term" value="F:transcription coregulator activity"/>
    <property type="evidence" value="ECO:0007669"/>
    <property type="project" value="TreeGrafter"/>
</dbReference>
<dbReference type="AlphaFoldDB" id="A0A8S4PQG9"/>
<feature type="region of interest" description="Disordered" evidence="4">
    <location>
        <begin position="1050"/>
        <end position="1073"/>
    </location>
</feature>
<feature type="compositionally biased region" description="Polar residues" evidence="4">
    <location>
        <begin position="358"/>
        <end position="374"/>
    </location>
</feature>